<evidence type="ECO:0000313" key="3">
    <source>
        <dbReference type="Proteomes" id="UP000823486"/>
    </source>
</evidence>
<evidence type="ECO:0000313" key="2">
    <source>
        <dbReference type="EMBL" id="MBM7691762.1"/>
    </source>
</evidence>
<comment type="caution">
    <text evidence="2">The sequence shown here is derived from an EMBL/GenBank/DDBJ whole genome shotgun (WGS) entry which is preliminary data.</text>
</comment>
<dbReference type="Proteomes" id="UP000823486">
    <property type="component" value="Unassembled WGS sequence"/>
</dbReference>
<protein>
    <submittedName>
        <fullName evidence="2">Uncharacterized protein</fullName>
    </submittedName>
</protein>
<feature type="coiled-coil region" evidence="1">
    <location>
        <begin position="9"/>
        <end position="47"/>
    </location>
</feature>
<name>A0ABS2QF34_9BACI</name>
<evidence type="ECO:0000256" key="1">
    <source>
        <dbReference type="SAM" id="Coils"/>
    </source>
</evidence>
<dbReference type="EMBL" id="JAFBFI010000003">
    <property type="protein sequence ID" value="MBM7691762.1"/>
    <property type="molecule type" value="Genomic_DNA"/>
</dbReference>
<dbReference type="RefSeq" id="WP_204539876.1">
    <property type="nucleotide sequence ID" value="NZ_JAFBFI010000003.1"/>
</dbReference>
<gene>
    <name evidence="2" type="ORF">JOC77_001169</name>
</gene>
<keyword evidence="3" id="KW-1185">Reference proteome</keyword>
<accession>A0ABS2QF34</accession>
<proteinExistence type="predicted"/>
<reference evidence="2 3" key="1">
    <citation type="submission" date="2021-01" db="EMBL/GenBank/DDBJ databases">
        <title>Genomic Encyclopedia of Type Strains, Phase IV (KMG-IV): sequencing the most valuable type-strain genomes for metagenomic binning, comparative biology and taxonomic classification.</title>
        <authorList>
            <person name="Goeker M."/>
        </authorList>
    </citation>
    <scope>NUCLEOTIDE SEQUENCE [LARGE SCALE GENOMIC DNA]</scope>
    <source>
        <strain evidence="2 3">DSM 105482</strain>
    </source>
</reference>
<sequence>MAANNLELLVKVKKSLEEQLQAFEKCENEYNFKIAELKQQYELLNNTDSVSNKEKLLELISNTIQYEEAQFKKFLAHKRNHEGSLNHNLYLVCKSLAALLSKHPYRHLCIS</sequence>
<organism evidence="2 3">
    <name type="scientific">Peribacillus deserti</name>
    <dbReference type="NCBI Taxonomy" id="673318"/>
    <lineage>
        <taxon>Bacteria</taxon>
        <taxon>Bacillati</taxon>
        <taxon>Bacillota</taxon>
        <taxon>Bacilli</taxon>
        <taxon>Bacillales</taxon>
        <taxon>Bacillaceae</taxon>
        <taxon>Peribacillus</taxon>
    </lineage>
</organism>
<keyword evidence="1" id="KW-0175">Coiled coil</keyword>